<evidence type="ECO:0000259" key="3">
    <source>
        <dbReference type="PROSITE" id="PS50977"/>
    </source>
</evidence>
<dbReference type="STRING" id="389348.PNK_0482"/>
<name>A0A0U5J9K0_9BACT</name>
<evidence type="ECO:0000256" key="1">
    <source>
        <dbReference type="ARBA" id="ARBA00023125"/>
    </source>
</evidence>
<evidence type="ECO:0000313" key="4">
    <source>
        <dbReference type="EMBL" id="CUI16110.1"/>
    </source>
</evidence>
<dbReference type="KEGG" id="pnl:PNK_0482"/>
<dbReference type="SUPFAM" id="SSF48498">
    <property type="entry name" value="Tetracyclin repressor-like, C-terminal domain"/>
    <property type="match status" value="1"/>
</dbReference>
<proteinExistence type="predicted"/>
<dbReference type="InParanoid" id="A0A0U5J9K0"/>
<keyword evidence="5" id="KW-1185">Reference proteome</keyword>
<dbReference type="PATRIC" id="fig|389348.3.peg.532"/>
<dbReference type="AlphaFoldDB" id="A0A0U5J9K0"/>
<dbReference type="RefSeq" id="WP_059060066.1">
    <property type="nucleotide sequence ID" value="NZ_LN879502.1"/>
</dbReference>
<dbReference type="FunCoup" id="A0A0U5J9K0">
    <property type="interactions" value="111"/>
</dbReference>
<keyword evidence="1 2" id="KW-0238">DNA-binding</keyword>
<accession>A0A0U5J9K0</accession>
<dbReference type="PROSITE" id="PS50977">
    <property type="entry name" value="HTH_TETR_2"/>
    <property type="match status" value="1"/>
</dbReference>
<dbReference type="Gene3D" id="1.10.357.10">
    <property type="entry name" value="Tetracycline Repressor, domain 2"/>
    <property type="match status" value="1"/>
</dbReference>
<reference evidence="5" key="1">
    <citation type="submission" date="2015-09" db="EMBL/GenBank/DDBJ databases">
        <authorList>
            <person name="Bertelli C."/>
        </authorList>
    </citation>
    <scope>NUCLEOTIDE SEQUENCE [LARGE SCALE GENOMIC DNA]</scope>
    <source>
        <strain evidence="5">KNic</strain>
    </source>
</reference>
<organism evidence="4 5">
    <name type="scientific">Candidatus Protochlamydia naegleriophila</name>
    <dbReference type="NCBI Taxonomy" id="389348"/>
    <lineage>
        <taxon>Bacteria</taxon>
        <taxon>Pseudomonadati</taxon>
        <taxon>Chlamydiota</taxon>
        <taxon>Chlamydiia</taxon>
        <taxon>Parachlamydiales</taxon>
        <taxon>Parachlamydiaceae</taxon>
        <taxon>Candidatus Protochlamydia</taxon>
    </lineage>
</organism>
<evidence type="ECO:0000256" key="2">
    <source>
        <dbReference type="PROSITE-ProRule" id="PRU00335"/>
    </source>
</evidence>
<dbReference type="GO" id="GO:0003677">
    <property type="term" value="F:DNA binding"/>
    <property type="evidence" value="ECO:0007669"/>
    <property type="project" value="UniProtKB-UniRule"/>
</dbReference>
<dbReference type="SUPFAM" id="SSF46689">
    <property type="entry name" value="Homeodomain-like"/>
    <property type="match status" value="1"/>
</dbReference>
<dbReference type="Proteomes" id="UP000069902">
    <property type="component" value="Chromosome cPNK"/>
</dbReference>
<dbReference type="InterPro" id="IPR036271">
    <property type="entry name" value="Tet_transcr_reg_TetR-rel_C_sf"/>
</dbReference>
<dbReference type="PANTHER" id="PTHR30328:SF54">
    <property type="entry name" value="HTH-TYPE TRANSCRIPTIONAL REPRESSOR SCO4008"/>
    <property type="match status" value="1"/>
</dbReference>
<evidence type="ECO:0000313" key="5">
    <source>
        <dbReference type="Proteomes" id="UP000069902"/>
    </source>
</evidence>
<feature type="DNA-binding region" description="H-T-H motif" evidence="2">
    <location>
        <begin position="37"/>
        <end position="56"/>
    </location>
</feature>
<protein>
    <submittedName>
        <fullName evidence="4">Putative transcriptional regulator, TetR family</fullName>
    </submittedName>
</protein>
<sequence length="202" mass="23074">MSSRIDTKRAVAAAKTQEKILKAACHLFVKKGFDGTSISEIAKKAQINQSLIYHYYASKEELWKSVKRQLVGSYVEKGGLEFDAGRGLRDILKHIVHSRFEFYERHPEILRMLSWQKLELTKDKLAGGTPFSPDNWKEPLTQLQKLGQIRKEIDIDMMSLFITSAINGALSEDYLDLLKDPKAKMGYLNMIVECLMRSFSVA</sequence>
<dbReference type="Pfam" id="PF00440">
    <property type="entry name" value="TetR_N"/>
    <property type="match status" value="1"/>
</dbReference>
<dbReference type="PRINTS" id="PR00455">
    <property type="entry name" value="HTHTETR"/>
</dbReference>
<dbReference type="InterPro" id="IPR001647">
    <property type="entry name" value="HTH_TetR"/>
</dbReference>
<gene>
    <name evidence="4" type="ORF">PNK_0482</name>
</gene>
<dbReference type="EMBL" id="LN879502">
    <property type="protein sequence ID" value="CUI16110.1"/>
    <property type="molecule type" value="Genomic_DNA"/>
</dbReference>
<feature type="domain" description="HTH tetR-type" evidence="3">
    <location>
        <begin position="14"/>
        <end position="74"/>
    </location>
</feature>
<dbReference type="InterPro" id="IPR009057">
    <property type="entry name" value="Homeodomain-like_sf"/>
</dbReference>
<dbReference type="InterPro" id="IPR050109">
    <property type="entry name" value="HTH-type_TetR-like_transc_reg"/>
</dbReference>
<dbReference type="PANTHER" id="PTHR30328">
    <property type="entry name" value="TRANSCRIPTIONAL REPRESSOR"/>
    <property type="match status" value="1"/>
</dbReference>